<dbReference type="PANTHER" id="PTHR22901">
    <property type="entry name" value="SIALATE O-ACETYLESTERASE"/>
    <property type="match status" value="1"/>
</dbReference>
<feature type="domain" description="Sialate O-acetylesterase" evidence="2">
    <location>
        <begin position="291"/>
        <end position="376"/>
    </location>
</feature>
<dbReference type="SUPFAM" id="SSF52266">
    <property type="entry name" value="SGNH hydrolase"/>
    <property type="match status" value="1"/>
</dbReference>
<proteinExistence type="predicted"/>
<reference evidence="3" key="1">
    <citation type="submission" date="2020-07" db="EMBL/GenBank/DDBJ databases">
        <title>Vallitalea pronyensis genome.</title>
        <authorList>
            <person name="Postec A."/>
        </authorList>
    </citation>
    <scope>NUCLEOTIDE SEQUENCE</scope>
    <source>
        <strain evidence="3">FatNI3</strain>
    </source>
</reference>
<organism evidence="3 4">
    <name type="scientific">Vallitalea pronyensis</name>
    <dbReference type="NCBI Taxonomy" id="1348613"/>
    <lineage>
        <taxon>Bacteria</taxon>
        <taxon>Bacillati</taxon>
        <taxon>Bacillota</taxon>
        <taxon>Clostridia</taxon>
        <taxon>Lachnospirales</taxon>
        <taxon>Vallitaleaceae</taxon>
        <taxon>Vallitalea</taxon>
    </lineage>
</organism>
<dbReference type="PANTHER" id="PTHR22901:SF0">
    <property type="entry name" value="SIALATE O-ACETYLESTERASE"/>
    <property type="match status" value="1"/>
</dbReference>
<dbReference type="GO" id="GO:0005975">
    <property type="term" value="P:carbohydrate metabolic process"/>
    <property type="evidence" value="ECO:0007669"/>
    <property type="project" value="TreeGrafter"/>
</dbReference>
<accession>A0A8J8SGW7</accession>
<dbReference type="AlphaFoldDB" id="A0A8J8SGW7"/>
<dbReference type="InterPro" id="IPR039329">
    <property type="entry name" value="SIAE"/>
</dbReference>
<dbReference type="InterPro" id="IPR005181">
    <property type="entry name" value="SASA"/>
</dbReference>
<protein>
    <recommendedName>
        <fullName evidence="2">Sialate O-acetylesterase domain-containing protein</fullName>
    </recommendedName>
</protein>
<evidence type="ECO:0000259" key="2">
    <source>
        <dbReference type="Pfam" id="PF03629"/>
    </source>
</evidence>
<dbReference type="EMBL" id="CP058649">
    <property type="protein sequence ID" value="QUI22753.1"/>
    <property type="molecule type" value="Genomic_DNA"/>
</dbReference>
<sequence length="528" mass="61264">MSKFKLAPIFSEHMILQRDKEMRIFGYGEQDDEVEVTLTFSHGEHMPLPYYCKTIIVDNKWEVVFPEPLAILGLDDVDDLKHVSVDIHVSCKGEAIKIKQAVFGEVFIVAGQSNMQFMLKETFELEEAFPTRETLDLRYYFTPRISYEGEDKSMEPSSWYLSTDKQFEMFSAVAYFFGQKIQAYVDCPIGIIGCNWGGSSLFSWISEQECLEVEETHEYMESLLQEMTKKSEKQYENEQLKYDSEVRLYDKKVKRYLHDNPMVKASYPLDFYYQTKHLDGPWPPPMGYKSFLRPGGLYEHMVKSIAPYMVAGVLWYQGETDVMLGSGYLAMLRMLFRSWRKLFKQKALFFFLVQLPVFSSTSEEDKGRVLLREAQFQAAISDPYSAIACSLDLGDCYNIHPFLKKDIGYRMGLLAGKYLYKKVQIAEGPRIRQVFQCDEGLKLSFTNAQHGIYADYGKVLGFKVVEENQRYDVKADIVGHDIVIPNHEIKNFSHVKKIEYAYESMTIGTVKNWKKLPLYPFSQSLSMQ</sequence>
<keyword evidence="4" id="KW-1185">Reference proteome</keyword>
<dbReference type="InterPro" id="IPR036514">
    <property type="entry name" value="SGNH_hydro_sf"/>
</dbReference>
<dbReference type="KEGG" id="vpy:HZI73_10835"/>
<dbReference type="Pfam" id="PF03629">
    <property type="entry name" value="SASA"/>
    <property type="match status" value="1"/>
</dbReference>
<keyword evidence="1" id="KW-0378">Hydrolase</keyword>
<dbReference type="RefSeq" id="WP_212698248.1">
    <property type="nucleotide sequence ID" value="NZ_CP058649.1"/>
</dbReference>
<evidence type="ECO:0000313" key="4">
    <source>
        <dbReference type="Proteomes" id="UP000683246"/>
    </source>
</evidence>
<gene>
    <name evidence="3" type="ORF">HZI73_10835</name>
</gene>
<dbReference type="Gene3D" id="3.40.50.1110">
    <property type="entry name" value="SGNH hydrolase"/>
    <property type="match status" value="1"/>
</dbReference>
<evidence type="ECO:0000256" key="1">
    <source>
        <dbReference type="ARBA" id="ARBA00022801"/>
    </source>
</evidence>
<dbReference type="GO" id="GO:0001681">
    <property type="term" value="F:sialate O-acetylesterase activity"/>
    <property type="evidence" value="ECO:0007669"/>
    <property type="project" value="InterPro"/>
</dbReference>
<evidence type="ECO:0000313" key="3">
    <source>
        <dbReference type="EMBL" id="QUI22753.1"/>
    </source>
</evidence>
<dbReference type="Proteomes" id="UP000683246">
    <property type="component" value="Chromosome"/>
</dbReference>
<name>A0A8J8SGW7_9FIRM</name>